<protein>
    <recommendedName>
        <fullName evidence="3">Protein CPL1-like domain-containing protein</fullName>
    </recommendedName>
</protein>
<evidence type="ECO:0000313" key="4">
    <source>
        <dbReference type="EMBL" id="KAG0662272.1"/>
    </source>
</evidence>
<feature type="domain" description="Protein CPL1-like" evidence="3">
    <location>
        <begin position="215"/>
        <end position="273"/>
    </location>
</feature>
<dbReference type="Pfam" id="PF21671">
    <property type="entry name" value="CPL1-like"/>
    <property type="match status" value="1"/>
</dbReference>
<dbReference type="PANTHER" id="PTHR35192">
    <property type="entry name" value="PROTEIN, PUTATIVE-RELATED"/>
    <property type="match status" value="1"/>
</dbReference>
<keyword evidence="5" id="KW-1185">Reference proteome</keyword>
<feature type="chain" id="PRO_5040150820" description="Protein CPL1-like domain-containing protein" evidence="2">
    <location>
        <begin position="24"/>
        <end position="277"/>
    </location>
</feature>
<dbReference type="OrthoDB" id="2526429at2759"/>
<dbReference type="InterPro" id="IPR038955">
    <property type="entry name" value="PriA/CPL1_fungi"/>
</dbReference>
<sequence>MMSSRTPALLLLAALLAPTTAFAQGPLGSVVVQQQRPFASRPQDGALAVEQKGIARSANPFVVVHVVDPLAPSTSLVAAPTPLAMAEEDAEQDDAADDDEDASEYHFTDSPNFGRPCDFGAGAFRSCGDYFDAESEVDHGLFCSPAGICAGKGAACGATEACLEGLVCDLDRNRCAEPTAKLLGIETARRTSRRESAAARCPHRAEACPNGHGGFECVYTLTDDAECGACRGLGGRDCAKIEHALATSCRKGACVVHACIEGFLPNEDGNECIDAML</sequence>
<feature type="compositionally biased region" description="Acidic residues" evidence="1">
    <location>
        <begin position="86"/>
        <end position="102"/>
    </location>
</feature>
<keyword evidence="2" id="KW-0732">Signal</keyword>
<comment type="caution">
    <text evidence="4">The sequence shown here is derived from an EMBL/GenBank/DDBJ whole genome shotgun (WGS) entry which is preliminary data.</text>
</comment>
<evidence type="ECO:0000259" key="3">
    <source>
        <dbReference type="Pfam" id="PF21671"/>
    </source>
</evidence>
<feature type="signal peptide" evidence="2">
    <location>
        <begin position="1"/>
        <end position="23"/>
    </location>
</feature>
<dbReference type="AlphaFoldDB" id="A0A9P6W2Q7"/>
<dbReference type="EMBL" id="PUHQ01000028">
    <property type="protein sequence ID" value="KAG0662272.1"/>
    <property type="molecule type" value="Genomic_DNA"/>
</dbReference>
<reference evidence="4 5" key="1">
    <citation type="submission" date="2020-11" db="EMBL/GenBank/DDBJ databases">
        <title>Kefir isolates.</title>
        <authorList>
            <person name="Marcisauskas S."/>
            <person name="Kim Y."/>
            <person name="Blasche S."/>
        </authorList>
    </citation>
    <scope>NUCLEOTIDE SEQUENCE [LARGE SCALE GENOMIC DNA]</scope>
    <source>
        <strain evidence="4 5">KR</strain>
    </source>
</reference>
<proteinExistence type="predicted"/>
<dbReference type="Proteomes" id="UP000777482">
    <property type="component" value="Unassembled WGS sequence"/>
</dbReference>
<evidence type="ECO:0000313" key="5">
    <source>
        <dbReference type="Proteomes" id="UP000777482"/>
    </source>
</evidence>
<gene>
    <name evidence="4" type="ORF">C6P46_003458</name>
</gene>
<dbReference type="PANTHER" id="PTHR35192:SF2">
    <property type="entry name" value="APPLE DOMAIN-CONTAINING PROTEIN"/>
    <property type="match status" value="1"/>
</dbReference>
<organism evidence="4 5">
    <name type="scientific">Rhodotorula mucilaginosa</name>
    <name type="common">Yeast</name>
    <name type="synonym">Rhodotorula rubra</name>
    <dbReference type="NCBI Taxonomy" id="5537"/>
    <lineage>
        <taxon>Eukaryota</taxon>
        <taxon>Fungi</taxon>
        <taxon>Dikarya</taxon>
        <taxon>Basidiomycota</taxon>
        <taxon>Pucciniomycotina</taxon>
        <taxon>Microbotryomycetes</taxon>
        <taxon>Sporidiobolales</taxon>
        <taxon>Sporidiobolaceae</taxon>
        <taxon>Rhodotorula</taxon>
    </lineage>
</organism>
<feature type="region of interest" description="Disordered" evidence="1">
    <location>
        <begin position="86"/>
        <end position="109"/>
    </location>
</feature>
<dbReference type="InterPro" id="IPR048661">
    <property type="entry name" value="CPL1-like"/>
</dbReference>
<name>A0A9P6W2Q7_RHOMI</name>
<evidence type="ECO:0000256" key="1">
    <source>
        <dbReference type="SAM" id="MobiDB-lite"/>
    </source>
</evidence>
<accession>A0A9P6W2Q7</accession>
<evidence type="ECO:0000256" key="2">
    <source>
        <dbReference type="SAM" id="SignalP"/>
    </source>
</evidence>